<accession>A0A150IVU8</accession>
<dbReference type="InterPro" id="IPR045747">
    <property type="entry name" value="CRISPR-assoc_prot_Cas6_N_sf"/>
</dbReference>
<evidence type="ECO:0000313" key="5">
    <source>
        <dbReference type="EMBL" id="KYC44494.1"/>
    </source>
</evidence>
<dbReference type="PANTHER" id="PTHR36984">
    <property type="entry name" value="CRISPR-ASSOCIATED ENDORIBONUCLEASE CAS6 1"/>
    <property type="match status" value="1"/>
</dbReference>
<dbReference type="NCBIfam" id="TIGR01877">
    <property type="entry name" value="cas_cas6"/>
    <property type="match status" value="1"/>
</dbReference>
<dbReference type="PATRIC" id="fig|1706437.3.peg.1758"/>
<keyword evidence="2" id="KW-0694">RNA-binding</keyword>
<evidence type="ECO:0000313" key="6">
    <source>
        <dbReference type="EMBL" id="KYC46654.1"/>
    </source>
</evidence>
<accession>A0A150IIH1</accession>
<dbReference type="EMBL" id="LNJC01000049">
    <property type="protein sequence ID" value="KYC49080.1"/>
    <property type="molecule type" value="Genomic_DNA"/>
</dbReference>
<sequence length="237" mass="27928">MVDLIPKENFPYSEINKHTIQGFLYSYFKESCPDFHDAKGFKFFCYSDVFPHNDYIEDVKKTIIVSSPDKSFIDFLNSHLEGNKVISGHPFEIKSKAINVPFNRIWITGSPVVLYKDNKKNLYFSFERDKDLIFFLDRIKDNALRKFNAFYNEEYYFEDNIFDRLIFSKEVVVNTIKKGNEFIIIGSMWKNLEKEYISRDDKRFYSFLMESGIGEKNSMGFGFVNPVKLNRNKVSGA</sequence>
<dbReference type="EMBL" id="LNGF01000053">
    <property type="protein sequence ID" value="KYC46654.1"/>
    <property type="molecule type" value="Genomic_DNA"/>
</dbReference>
<evidence type="ECO:0000313" key="9">
    <source>
        <dbReference type="Proteomes" id="UP000092401"/>
    </source>
</evidence>
<dbReference type="Gene3D" id="3.30.70.1890">
    <property type="match status" value="1"/>
</dbReference>
<organism evidence="5 9">
    <name type="scientific">Candidatus Methanofastidiosum methylothiophilum</name>
    <dbReference type="NCBI Taxonomy" id="1705564"/>
    <lineage>
        <taxon>Archaea</taxon>
        <taxon>Methanobacteriati</taxon>
        <taxon>Methanobacteriota</taxon>
        <taxon>Stenosarchaea group</taxon>
        <taxon>Candidatus Methanofastidiosia</taxon>
        <taxon>Candidatus Methanofastidiosales</taxon>
        <taxon>Candidatus Methanofastidiosaceae</taxon>
        <taxon>Candidatus Methanofastidiosum</taxon>
    </lineage>
</organism>
<dbReference type="Proteomes" id="UP000092401">
    <property type="component" value="Unassembled WGS sequence"/>
</dbReference>
<keyword evidence="3" id="KW-0051">Antiviral defense</keyword>
<dbReference type="CDD" id="cd21140">
    <property type="entry name" value="Cas6_I-like"/>
    <property type="match status" value="1"/>
</dbReference>
<dbReference type="InterPro" id="IPR049435">
    <property type="entry name" value="Cas_Cas6_C"/>
</dbReference>
<dbReference type="InterPro" id="IPR010156">
    <property type="entry name" value="CRISPR-assoc_prot_Cas6"/>
</dbReference>
<evidence type="ECO:0000256" key="3">
    <source>
        <dbReference type="ARBA" id="ARBA00023118"/>
    </source>
</evidence>
<dbReference type="Pfam" id="PF01881">
    <property type="entry name" value="Cas_Cas6_C"/>
    <property type="match status" value="1"/>
</dbReference>
<dbReference type="AlphaFoldDB" id="A0A150IIH1"/>
<dbReference type="Proteomes" id="UP000092403">
    <property type="component" value="Unassembled WGS sequence"/>
</dbReference>
<dbReference type="PATRIC" id="fig|1706436.3.peg.1704"/>
<dbReference type="Proteomes" id="UP000091929">
    <property type="component" value="Unassembled WGS sequence"/>
</dbReference>
<proteinExistence type="inferred from homology"/>
<dbReference type="EMBL" id="LNGE01000061">
    <property type="protein sequence ID" value="KYC44494.1"/>
    <property type="molecule type" value="Genomic_DNA"/>
</dbReference>
<reference evidence="8 9" key="1">
    <citation type="journal article" date="2016" name="ISME J.">
        <title>Chasing the elusive Euryarchaeota class WSA2: genomes reveal a uniquely fastidious methyl-reducing methanogen.</title>
        <authorList>
            <person name="Nobu M.K."/>
            <person name="Narihiro T."/>
            <person name="Kuroda K."/>
            <person name="Mei R."/>
            <person name="Liu W.T."/>
        </authorList>
    </citation>
    <scope>NUCLEOTIDE SEQUENCE [LARGE SCALE GENOMIC DNA]</scope>
    <source>
        <strain evidence="5">B03fssc0709_Meth_Bin005</strain>
        <strain evidence="6">B15fssc0709_Meth_Bin003</strain>
        <strain evidence="7">BMIXfssc0709_Meth_Bin006</strain>
    </source>
</reference>
<name>A0A150IIH1_9EURY</name>
<comment type="caution">
    <text evidence="5">The sequence shown here is derived from an EMBL/GenBank/DDBJ whole genome shotgun (WGS) entry which is preliminary data.</text>
</comment>
<dbReference type="Gene3D" id="3.30.70.1900">
    <property type="match status" value="1"/>
</dbReference>
<accession>A0A150IPU0</accession>
<dbReference type="GO" id="GO:0016788">
    <property type="term" value="F:hydrolase activity, acting on ester bonds"/>
    <property type="evidence" value="ECO:0007669"/>
    <property type="project" value="InterPro"/>
</dbReference>
<gene>
    <name evidence="5" type="ORF">APG10_01686</name>
    <name evidence="6" type="ORF">APG11_01747</name>
    <name evidence="7" type="ORF">APG12_01693</name>
</gene>
<dbReference type="GO" id="GO:0003723">
    <property type="term" value="F:RNA binding"/>
    <property type="evidence" value="ECO:0007669"/>
    <property type="project" value="UniProtKB-KW"/>
</dbReference>
<evidence type="ECO:0000259" key="4">
    <source>
        <dbReference type="Pfam" id="PF01881"/>
    </source>
</evidence>
<evidence type="ECO:0000313" key="7">
    <source>
        <dbReference type="EMBL" id="KYC49080.1"/>
    </source>
</evidence>
<feature type="domain" description="CRISPR associated protein Cas6 C-terminal" evidence="4">
    <location>
        <begin position="106"/>
        <end position="225"/>
    </location>
</feature>
<evidence type="ECO:0000313" key="8">
    <source>
        <dbReference type="Proteomes" id="UP000091929"/>
    </source>
</evidence>
<evidence type="ECO:0000256" key="1">
    <source>
        <dbReference type="ARBA" id="ARBA00005937"/>
    </source>
</evidence>
<evidence type="ECO:0000256" key="2">
    <source>
        <dbReference type="ARBA" id="ARBA00022884"/>
    </source>
</evidence>
<dbReference type="PATRIC" id="fig|1706438.3.peg.1697"/>
<protein>
    <submittedName>
        <fullName evidence="5">CRISPR associated protein Cas6</fullName>
    </submittedName>
</protein>
<dbReference type="PANTHER" id="PTHR36984:SF1">
    <property type="entry name" value="CRISPR-ASSOCIATED ENDORIBONUCLEASE CAS6 1"/>
    <property type="match status" value="1"/>
</dbReference>
<comment type="similarity">
    <text evidence="1">Belongs to the CRISPR-associated protein Cas6/Cse3/CasE family.</text>
</comment>
<dbReference type="GO" id="GO:0051607">
    <property type="term" value="P:defense response to virus"/>
    <property type="evidence" value="ECO:0007669"/>
    <property type="project" value="UniProtKB-KW"/>
</dbReference>